<evidence type="ECO:0000256" key="8">
    <source>
        <dbReference type="ARBA" id="ARBA00023242"/>
    </source>
</evidence>
<feature type="domain" description="Telomeric single stranded DNA binding POT1/Cdc13" evidence="10">
    <location>
        <begin position="23"/>
        <end position="162"/>
    </location>
</feature>
<keyword evidence="8" id="KW-0539">Nucleus</keyword>
<feature type="region of interest" description="Disordered" evidence="9">
    <location>
        <begin position="396"/>
        <end position="419"/>
    </location>
</feature>
<dbReference type="InterPro" id="IPR011564">
    <property type="entry name" value="Telomer_end-bd_POT1/Cdc13"/>
</dbReference>
<dbReference type="SUPFAM" id="SSF50249">
    <property type="entry name" value="Nucleic acid-binding proteins"/>
    <property type="match status" value="2"/>
</dbReference>
<dbReference type="GO" id="GO:0000783">
    <property type="term" value="C:nuclear telomere cap complex"/>
    <property type="evidence" value="ECO:0007669"/>
    <property type="project" value="TreeGrafter"/>
</dbReference>
<proteinExistence type="inferred from homology"/>
<protein>
    <recommendedName>
        <fullName evidence="4">Protection of telomeres protein 1</fullName>
    </recommendedName>
</protein>
<dbReference type="Pfam" id="PF02765">
    <property type="entry name" value="POT1"/>
    <property type="match status" value="1"/>
</dbReference>
<gene>
    <name evidence="12" type="ORF">CAC42_2995</name>
</gene>
<name>A0A2K1QRP0_9PEZI</name>
<dbReference type="Pfam" id="PF16686">
    <property type="entry name" value="POT1PC"/>
    <property type="match status" value="1"/>
</dbReference>
<dbReference type="Proteomes" id="UP000243797">
    <property type="component" value="Unassembled WGS sequence"/>
</dbReference>
<dbReference type="InterPro" id="IPR028389">
    <property type="entry name" value="POT1"/>
</dbReference>
<keyword evidence="13" id="KW-1185">Reference proteome</keyword>
<dbReference type="GO" id="GO:0010521">
    <property type="term" value="F:telomerase inhibitor activity"/>
    <property type="evidence" value="ECO:0007669"/>
    <property type="project" value="TreeGrafter"/>
</dbReference>
<evidence type="ECO:0000256" key="9">
    <source>
        <dbReference type="SAM" id="MobiDB-lite"/>
    </source>
</evidence>
<sequence>MAYQEASLPSGYTSLPNVMSGPEKMIYTVAGFVTDTMAPTRTARGDFMITFSVCDPDFMISNGNWAGARARFFKKAGNDLPEPAIGDVMLIRNITKSVFRGTSILLSNWNTTYAIFGMQNIPDPVFSAKYETGATNINGVWQHPSHAPNADEQRYIMALKQRYGAEVEAYVTPRHVTPRHHGSAPSGPTVPNPGYTPAPSNAPPVHINPTNPPSGPRAMSRVSTYKMDKFSLIENVQPNKFYDMLVEVVKISPVKYQDFIDIYVTDYTINKQMFDYATPDEQAAECHDGDEYGYLSGPPRDWPGPWGQRTLRLEIKHPHLPYVQQHVREHHFVHLSNVRTKISRQAKLEGNLWADSKWPGKILVDRVNPIESDRGKDLLARRDNYWQSKKRTLDASNDETYKGKSKKRKKASDRAQELSAAQEKLVDGLSDVHGVHCNKHVRSSNAGVPLTTIASLLDKRGRVLREGNYTDLPFLNQRRRCQVRVVDFYPPRLEDFTSLKSQFDNDSANQSIDVMSVDEPAWQWDFYFLVEDSVRSGKEGKSELVPRIWIHVPNSSGQYLLKLDARNLTQDRSLLNALRQKLDIVCGNLTELKEAQEGMVPSHGQDLWGGKLSNLPFDCCIQEYGQRLDDDDHPQTAQDGVADGWIRLFSLFETVVL</sequence>
<dbReference type="OrthoDB" id="2186770at2759"/>
<evidence type="ECO:0000256" key="7">
    <source>
        <dbReference type="ARBA" id="ARBA00023125"/>
    </source>
</evidence>
<keyword evidence="5" id="KW-0158">Chromosome</keyword>
<feature type="domain" description="Protection of telomeres protein 1 ssDNA-binding" evidence="11">
    <location>
        <begin position="232"/>
        <end position="387"/>
    </location>
</feature>
<organism evidence="12 13">
    <name type="scientific">Sphaceloma murrayae</name>
    <dbReference type="NCBI Taxonomy" id="2082308"/>
    <lineage>
        <taxon>Eukaryota</taxon>
        <taxon>Fungi</taxon>
        <taxon>Dikarya</taxon>
        <taxon>Ascomycota</taxon>
        <taxon>Pezizomycotina</taxon>
        <taxon>Dothideomycetes</taxon>
        <taxon>Dothideomycetidae</taxon>
        <taxon>Myriangiales</taxon>
        <taxon>Elsinoaceae</taxon>
        <taxon>Sphaceloma</taxon>
    </lineage>
</organism>
<dbReference type="InterPro" id="IPR012340">
    <property type="entry name" value="NA-bd_OB-fold"/>
</dbReference>
<evidence type="ECO:0000256" key="4">
    <source>
        <dbReference type="ARBA" id="ARBA00015253"/>
    </source>
</evidence>
<comment type="caution">
    <text evidence="12">The sequence shown here is derived from an EMBL/GenBank/DDBJ whole genome shotgun (WGS) entry which is preliminary data.</text>
</comment>
<keyword evidence="7" id="KW-0238">DNA-binding</keyword>
<evidence type="ECO:0000259" key="11">
    <source>
        <dbReference type="Pfam" id="PF16686"/>
    </source>
</evidence>
<evidence type="ECO:0000256" key="1">
    <source>
        <dbReference type="ARBA" id="ARBA00004123"/>
    </source>
</evidence>
<evidence type="ECO:0000256" key="6">
    <source>
        <dbReference type="ARBA" id="ARBA00022895"/>
    </source>
</evidence>
<evidence type="ECO:0000256" key="5">
    <source>
        <dbReference type="ARBA" id="ARBA00022454"/>
    </source>
</evidence>
<dbReference type="Gene3D" id="2.40.50.140">
    <property type="entry name" value="Nucleic acid-binding proteins"/>
    <property type="match status" value="2"/>
</dbReference>
<evidence type="ECO:0000259" key="10">
    <source>
        <dbReference type="Pfam" id="PF02765"/>
    </source>
</evidence>
<comment type="similarity">
    <text evidence="3">Belongs to the telombin family.</text>
</comment>
<evidence type="ECO:0000256" key="3">
    <source>
        <dbReference type="ARBA" id="ARBA00008442"/>
    </source>
</evidence>
<dbReference type="GO" id="GO:0016233">
    <property type="term" value="P:telomere capping"/>
    <property type="evidence" value="ECO:0007669"/>
    <property type="project" value="TreeGrafter"/>
</dbReference>
<dbReference type="PANTHER" id="PTHR14513:SF0">
    <property type="entry name" value="PROTECTION OF TELOMERES PROTEIN 1"/>
    <property type="match status" value="1"/>
</dbReference>
<reference evidence="12 13" key="1">
    <citation type="submission" date="2017-06" db="EMBL/GenBank/DDBJ databases">
        <title>Draft genome sequence of a variant of Elsinoe murrayae.</title>
        <authorList>
            <person name="Cheng Q."/>
        </authorList>
    </citation>
    <scope>NUCLEOTIDE SEQUENCE [LARGE SCALE GENOMIC DNA]</scope>
    <source>
        <strain evidence="12 13">CQ-2017a</strain>
    </source>
</reference>
<dbReference type="GO" id="GO:0098505">
    <property type="term" value="F:G-rich strand telomeric DNA binding"/>
    <property type="evidence" value="ECO:0007669"/>
    <property type="project" value="TreeGrafter"/>
</dbReference>
<dbReference type="FunFam" id="2.40.50.140:FF:000303">
    <property type="entry name" value="Protection of telomeres protein 1"/>
    <property type="match status" value="1"/>
</dbReference>
<dbReference type="EMBL" id="NKHZ01000049">
    <property type="protein sequence ID" value="PNS17600.1"/>
    <property type="molecule type" value="Genomic_DNA"/>
</dbReference>
<dbReference type="GO" id="GO:0032210">
    <property type="term" value="P:regulation of telomere maintenance via telomerase"/>
    <property type="evidence" value="ECO:0007669"/>
    <property type="project" value="TreeGrafter"/>
</dbReference>
<comment type="subcellular location">
    <subcellularLocation>
        <location evidence="2">Chromosome</location>
        <location evidence="2">Telomere</location>
    </subcellularLocation>
    <subcellularLocation>
        <location evidence="1">Nucleus</location>
    </subcellularLocation>
</comment>
<dbReference type="STRING" id="2082308.A0A2K1QRP0"/>
<dbReference type="InParanoid" id="A0A2K1QRP0"/>
<dbReference type="AlphaFoldDB" id="A0A2K1QRP0"/>
<dbReference type="PANTHER" id="PTHR14513">
    <property type="entry name" value="PROTECTION OF TELOMERES 1"/>
    <property type="match status" value="1"/>
</dbReference>
<evidence type="ECO:0000313" key="13">
    <source>
        <dbReference type="Proteomes" id="UP000243797"/>
    </source>
</evidence>
<keyword evidence="6" id="KW-0779">Telomere</keyword>
<dbReference type="InterPro" id="IPR032042">
    <property type="entry name" value="POT1PC"/>
</dbReference>
<evidence type="ECO:0000256" key="2">
    <source>
        <dbReference type="ARBA" id="ARBA00004574"/>
    </source>
</evidence>
<accession>A0A2K1QRP0</accession>
<evidence type="ECO:0000313" key="12">
    <source>
        <dbReference type="EMBL" id="PNS17600.1"/>
    </source>
</evidence>